<dbReference type="EMBL" id="RCCK01000010">
    <property type="protein sequence ID" value="RLJ80147.1"/>
    <property type="molecule type" value="Genomic_DNA"/>
</dbReference>
<dbReference type="Proteomes" id="UP000297429">
    <property type="component" value="Unassembled WGS sequence"/>
</dbReference>
<evidence type="ECO:0000313" key="1">
    <source>
        <dbReference type="EMBL" id="RLJ80147.1"/>
    </source>
</evidence>
<dbReference type="Proteomes" id="UP000273898">
    <property type="component" value="Unassembled WGS sequence"/>
</dbReference>
<evidence type="ECO:0000313" key="2">
    <source>
        <dbReference type="EMBL" id="TFB31433.1"/>
    </source>
</evidence>
<dbReference type="OrthoDB" id="827255at2"/>
<dbReference type="EMBL" id="SOPX01000002">
    <property type="protein sequence ID" value="TFB31433.1"/>
    <property type="molecule type" value="Genomic_DNA"/>
</dbReference>
<name>A0A497YCE8_9SPHI</name>
<keyword evidence="4" id="KW-1185">Reference proteome</keyword>
<evidence type="ECO:0000313" key="3">
    <source>
        <dbReference type="Proteomes" id="UP000273898"/>
    </source>
</evidence>
<sequence length="66" mass="7524">MATLIVETKNTEQLTAVEAVLKLMKVSFRKAEDSPYDPEFVEKILQGRKDIKDGKGIKIKTSDLWK</sequence>
<protein>
    <submittedName>
        <fullName evidence="1">Uncharacterized protein</fullName>
    </submittedName>
</protein>
<comment type="caution">
    <text evidence="1">The sequence shown here is derived from an EMBL/GenBank/DDBJ whole genome shotgun (WGS) entry which is preliminary data.</text>
</comment>
<dbReference type="AlphaFoldDB" id="A0A497YCE8"/>
<dbReference type="RefSeq" id="WP_121282761.1">
    <property type="nucleotide sequence ID" value="NZ_RCCK01000010.1"/>
</dbReference>
<gene>
    <name evidence="1" type="ORF">BCL90_0889</name>
    <name evidence="2" type="ORF">E3V97_12620</name>
</gene>
<accession>A0A497YCE8</accession>
<reference evidence="1 3" key="1">
    <citation type="submission" date="2018-10" db="EMBL/GenBank/DDBJ databases">
        <title>Genomic Encyclopedia of Archaeal and Bacterial Type Strains, Phase II (KMG-II): from individual species to whole genera.</title>
        <authorList>
            <person name="Goeker M."/>
        </authorList>
    </citation>
    <scope>NUCLEOTIDE SEQUENCE [LARGE SCALE GENOMIC DNA]</scope>
    <source>
        <strain evidence="1 3">DSM 19624</strain>
    </source>
</reference>
<dbReference type="InterPro" id="IPR020271">
    <property type="entry name" value="Uncharacterised_MJ1172"/>
</dbReference>
<reference evidence="2 4" key="2">
    <citation type="submission" date="2019-03" db="EMBL/GenBank/DDBJ databases">
        <authorList>
            <person name="He R.-H."/>
        </authorList>
    </citation>
    <scope>NUCLEOTIDE SEQUENCE [LARGE SCALE GENOMIC DNA]</scope>
    <source>
        <strain evidence="2 4">DSM 19624</strain>
    </source>
</reference>
<organism evidence="1 3">
    <name type="scientific">Pedobacter alluvionis</name>
    <dbReference type="NCBI Taxonomy" id="475253"/>
    <lineage>
        <taxon>Bacteria</taxon>
        <taxon>Pseudomonadati</taxon>
        <taxon>Bacteroidota</taxon>
        <taxon>Sphingobacteriia</taxon>
        <taxon>Sphingobacteriales</taxon>
        <taxon>Sphingobacteriaceae</taxon>
        <taxon>Pedobacter</taxon>
    </lineage>
</organism>
<dbReference type="Pfam" id="PF10884">
    <property type="entry name" value="DUF2683"/>
    <property type="match status" value="1"/>
</dbReference>
<evidence type="ECO:0000313" key="4">
    <source>
        <dbReference type="Proteomes" id="UP000297429"/>
    </source>
</evidence>
<proteinExistence type="predicted"/>